<dbReference type="PROSITE" id="PS51352">
    <property type="entry name" value="THIOREDOXIN_2"/>
    <property type="match status" value="1"/>
</dbReference>
<accession>A0A412X7G2</accession>
<comment type="caution">
    <text evidence="6">The sequence shown here is derived from an EMBL/GenBank/DDBJ whole genome shotgun (WGS) entry which is preliminary data.</text>
</comment>
<protein>
    <submittedName>
        <fullName evidence="6">TlpA family protein disulfide reductase</fullName>
    </submittedName>
</protein>
<dbReference type="STRING" id="1121130.GCA_000519105_00387"/>
<evidence type="ECO:0000256" key="1">
    <source>
        <dbReference type="ARBA" id="ARBA00004196"/>
    </source>
</evidence>
<dbReference type="InterPro" id="IPR013740">
    <property type="entry name" value="Redoxin"/>
</dbReference>
<dbReference type="Gene3D" id="3.40.30.10">
    <property type="entry name" value="Glutaredoxin"/>
    <property type="match status" value="1"/>
</dbReference>
<dbReference type="Proteomes" id="UP000283589">
    <property type="component" value="Unassembled WGS sequence"/>
</dbReference>
<dbReference type="EMBL" id="QRPV01000003">
    <property type="protein sequence ID" value="RHM46012.1"/>
    <property type="molecule type" value="Genomic_DNA"/>
</dbReference>
<sequence>MKIITLVILLVTTIIGCHSPKMNTIHLKGQMADMGTQEVIMEYTGVTGDFGTSLNRIIKTDASGYFDTTFVLEQPMYFNISRNILYLSPGDDLEVYLTPDTRQATFKGKGSEAQLFLKDRLYPKGGSFLLSGRNVRENFEKTKEVVDALAASKLAQLDTLKGVTELFKENERIRVKANLLNSYLTYALYNKENTGASREEQRQWYGRFITSVIPDVNQLMREITKNEYLDIIDVRDVIVYNLDQAEFMQGVEITPEMREIKDALQVLAKLDSSTDPEVILSMEEKTKSFLHVGIVSELQEKIRNVKSLMTGQPAHEIIMTDVDGNEVLLSSFKGKNIYLDCWATWCGPCIQESPAFAALSEKYKDKDIVFIQLSTDNSRKTWLSYLKQKESVVPQFNSVDNEGLRVNWQIKYIPRFILIDKEFNIVESFAPRPSDPEITEHLDALLAK</sequence>
<evidence type="ECO:0000313" key="8">
    <source>
        <dbReference type="Proteomes" id="UP000283589"/>
    </source>
</evidence>
<dbReference type="PANTHER" id="PTHR42852">
    <property type="entry name" value="THIOL:DISULFIDE INTERCHANGE PROTEIN DSBE"/>
    <property type="match status" value="1"/>
</dbReference>
<dbReference type="InterPro" id="IPR013766">
    <property type="entry name" value="Thioredoxin_domain"/>
</dbReference>
<dbReference type="RefSeq" id="WP_118258347.1">
    <property type="nucleotide sequence ID" value="NZ_CABJDM010000003.1"/>
</dbReference>
<evidence type="ECO:0000313" key="9">
    <source>
        <dbReference type="Proteomes" id="UP000286038"/>
    </source>
</evidence>
<dbReference type="Pfam" id="PF08534">
    <property type="entry name" value="Redoxin"/>
    <property type="match status" value="1"/>
</dbReference>
<feature type="domain" description="Thioredoxin" evidence="5">
    <location>
        <begin position="308"/>
        <end position="447"/>
    </location>
</feature>
<name>A0A412X7G2_9BACT</name>
<proteinExistence type="predicted"/>
<evidence type="ECO:0000259" key="5">
    <source>
        <dbReference type="PROSITE" id="PS51352"/>
    </source>
</evidence>
<dbReference type="GO" id="GO:0016491">
    <property type="term" value="F:oxidoreductase activity"/>
    <property type="evidence" value="ECO:0007669"/>
    <property type="project" value="InterPro"/>
</dbReference>
<dbReference type="CDD" id="cd02966">
    <property type="entry name" value="TlpA_like_family"/>
    <property type="match status" value="1"/>
</dbReference>
<keyword evidence="3" id="KW-1015">Disulfide bond</keyword>
<keyword evidence="2" id="KW-0201">Cytochrome c-type biogenesis</keyword>
<dbReference type="InterPro" id="IPR050553">
    <property type="entry name" value="Thioredoxin_ResA/DsbE_sf"/>
</dbReference>
<evidence type="ECO:0000256" key="2">
    <source>
        <dbReference type="ARBA" id="ARBA00022748"/>
    </source>
</evidence>
<dbReference type="InterPro" id="IPR036249">
    <property type="entry name" value="Thioredoxin-like_sf"/>
</dbReference>
<dbReference type="SUPFAM" id="SSF52833">
    <property type="entry name" value="Thioredoxin-like"/>
    <property type="match status" value="1"/>
</dbReference>
<comment type="subcellular location">
    <subcellularLocation>
        <location evidence="1">Cell envelope</location>
    </subcellularLocation>
</comment>
<evidence type="ECO:0000256" key="4">
    <source>
        <dbReference type="ARBA" id="ARBA00023284"/>
    </source>
</evidence>
<dbReference type="PROSITE" id="PS51257">
    <property type="entry name" value="PROKAR_LIPOPROTEIN"/>
    <property type="match status" value="1"/>
</dbReference>
<dbReference type="PANTHER" id="PTHR42852:SF6">
    <property type="entry name" value="THIOL:DISULFIDE INTERCHANGE PROTEIN DSBE"/>
    <property type="match status" value="1"/>
</dbReference>
<organism evidence="6 8">
    <name type="scientific">Butyricimonas virosa</name>
    <dbReference type="NCBI Taxonomy" id="544645"/>
    <lineage>
        <taxon>Bacteria</taxon>
        <taxon>Pseudomonadati</taxon>
        <taxon>Bacteroidota</taxon>
        <taxon>Bacteroidia</taxon>
        <taxon>Bacteroidales</taxon>
        <taxon>Odoribacteraceae</taxon>
        <taxon>Butyricimonas</taxon>
    </lineage>
</organism>
<dbReference type="AlphaFoldDB" id="A0A412X7G2"/>
<evidence type="ECO:0000256" key="3">
    <source>
        <dbReference type="ARBA" id="ARBA00023157"/>
    </source>
</evidence>
<dbReference type="EMBL" id="QRZA01000001">
    <property type="protein sequence ID" value="RGV36789.1"/>
    <property type="molecule type" value="Genomic_DNA"/>
</dbReference>
<dbReference type="GO" id="GO:0030313">
    <property type="term" value="C:cell envelope"/>
    <property type="evidence" value="ECO:0007669"/>
    <property type="project" value="UniProtKB-SubCell"/>
</dbReference>
<reference evidence="8 9" key="1">
    <citation type="submission" date="2018-08" db="EMBL/GenBank/DDBJ databases">
        <title>A genome reference for cultivated species of the human gut microbiota.</title>
        <authorList>
            <person name="Zou Y."/>
            <person name="Xue W."/>
            <person name="Luo G."/>
        </authorList>
    </citation>
    <scope>NUCLEOTIDE SEQUENCE [LARGE SCALE GENOMIC DNA]</scope>
    <source>
        <strain evidence="6 8">AF14-49</strain>
        <strain evidence="7 9">AF34-33</strain>
    </source>
</reference>
<gene>
    <name evidence="6" type="ORF">DWW18_00960</name>
    <name evidence="7" type="ORF">DWZ68_03360</name>
</gene>
<dbReference type="Proteomes" id="UP000286038">
    <property type="component" value="Unassembled WGS sequence"/>
</dbReference>
<dbReference type="GO" id="GO:0017004">
    <property type="term" value="P:cytochrome complex assembly"/>
    <property type="evidence" value="ECO:0007669"/>
    <property type="project" value="UniProtKB-KW"/>
</dbReference>
<evidence type="ECO:0000313" key="6">
    <source>
        <dbReference type="EMBL" id="RGV36789.1"/>
    </source>
</evidence>
<evidence type="ECO:0000313" key="7">
    <source>
        <dbReference type="EMBL" id="RHM46012.1"/>
    </source>
</evidence>
<keyword evidence="4" id="KW-0676">Redox-active center</keyword>